<accession>I2GSV4</accession>
<dbReference type="SUPFAM" id="SSF53098">
    <property type="entry name" value="Ribonuclease H-like"/>
    <property type="match status" value="1"/>
</dbReference>
<dbReference type="PANTHER" id="PTHR47515">
    <property type="entry name" value="LOW CALCIUM RESPONSE LOCUS PROTEIN T"/>
    <property type="match status" value="1"/>
</dbReference>
<name>I2GSV4_9BACT</name>
<dbReference type="Pfam" id="PF13683">
    <property type="entry name" value="rve_3"/>
    <property type="match status" value="1"/>
</dbReference>
<sequence length="259" mass="30508">MVKAKAFSQRRACRIAGLTRRSYDRQTKRQPDQAVEQAITFVTGQHPGWGFWKVYHRLRRQGHPYNHKRVWRVYRQMKLNLPQRKRKRLPARLRQPLAQPTAMNQAWSLDFMSDALRDGRRFRTLNVLDDYNRQALGIEIDYSLPAGRVIRLLQRLVEAYDKPAKLRCDNGPEFISGALSEWCEQQSIELCWIQPGKPTQNAYSERFNGSFRREVLDAYSFANLAQVREVVEKWLEDYNTKRPHQALGFLTPVEYKQAA</sequence>
<dbReference type="Proteomes" id="UP000009309">
    <property type="component" value="Unassembled WGS sequence"/>
</dbReference>
<dbReference type="EMBL" id="CAIT01000010">
    <property type="protein sequence ID" value="CCH56983.1"/>
    <property type="molecule type" value="Genomic_DNA"/>
</dbReference>
<comment type="caution">
    <text evidence="2">The sequence shown here is derived from an EMBL/GenBank/DDBJ whole genome shotgun (WGS) entry which is preliminary data.</text>
</comment>
<evidence type="ECO:0000259" key="1">
    <source>
        <dbReference type="PROSITE" id="PS50994"/>
    </source>
</evidence>
<dbReference type="STRING" id="1185876.BN8_06376"/>
<dbReference type="InterPro" id="IPR036397">
    <property type="entry name" value="RNaseH_sf"/>
</dbReference>
<dbReference type="eggNOG" id="COG2801">
    <property type="taxonomic scope" value="Bacteria"/>
</dbReference>
<dbReference type="Gene3D" id="3.30.420.10">
    <property type="entry name" value="Ribonuclease H-like superfamily/Ribonuclease H"/>
    <property type="match status" value="1"/>
</dbReference>
<dbReference type="InterPro" id="IPR048020">
    <property type="entry name" value="Transpos_IS3"/>
</dbReference>
<proteinExistence type="predicted"/>
<dbReference type="GO" id="GO:0015074">
    <property type="term" value="P:DNA integration"/>
    <property type="evidence" value="ECO:0007669"/>
    <property type="project" value="InterPro"/>
</dbReference>
<gene>
    <name evidence="2" type="ORF">BN8_06376</name>
</gene>
<dbReference type="PROSITE" id="PS50994">
    <property type="entry name" value="INTEGRASE"/>
    <property type="match status" value="1"/>
</dbReference>
<feature type="domain" description="Integrase catalytic" evidence="1">
    <location>
        <begin position="96"/>
        <end position="259"/>
    </location>
</feature>
<reference evidence="2 3" key="1">
    <citation type="journal article" date="2012" name="J. Bacteriol.">
        <title>Genome Sequence of the Filamentous Bacterium Fibrisoma limi BUZ 3T.</title>
        <authorList>
            <person name="Filippini M."/>
            <person name="Qi W."/>
            <person name="Jaenicke S."/>
            <person name="Goesmann A."/>
            <person name="Smits T.H."/>
            <person name="Bagheri H.C."/>
        </authorList>
    </citation>
    <scope>NUCLEOTIDE SEQUENCE [LARGE SCALE GENOMIC DNA]</scope>
    <source>
        <strain evidence="3">BUZ 3T</strain>
    </source>
</reference>
<dbReference type="Pfam" id="PF13276">
    <property type="entry name" value="HTH_21"/>
    <property type="match status" value="1"/>
</dbReference>
<dbReference type="NCBIfam" id="NF033516">
    <property type="entry name" value="transpos_IS3"/>
    <property type="match status" value="1"/>
</dbReference>
<evidence type="ECO:0000313" key="3">
    <source>
        <dbReference type="Proteomes" id="UP000009309"/>
    </source>
</evidence>
<keyword evidence="3" id="KW-1185">Reference proteome</keyword>
<dbReference type="GO" id="GO:0003676">
    <property type="term" value="F:nucleic acid binding"/>
    <property type="evidence" value="ECO:0007669"/>
    <property type="project" value="InterPro"/>
</dbReference>
<dbReference type="InterPro" id="IPR012337">
    <property type="entry name" value="RNaseH-like_sf"/>
</dbReference>
<dbReference type="AlphaFoldDB" id="I2GSV4"/>
<dbReference type="InterPro" id="IPR001584">
    <property type="entry name" value="Integrase_cat-core"/>
</dbReference>
<evidence type="ECO:0000313" key="2">
    <source>
        <dbReference type="EMBL" id="CCH56983.1"/>
    </source>
</evidence>
<protein>
    <submittedName>
        <fullName evidence="2">WGS project CAIT00000000 data, contig 10</fullName>
    </submittedName>
</protein>
<organism evidence="2 3">
    <name type="scientific">Fibrisoma limi BUZ 3</name>
    <dbReference type="NCBI Taxonomy" id="1185876"/>
    <lineage>
        <taxon>Bacteria</taxon>
        <taxon>Pseudomonadati</taxon>
        <taxon>Bacteroidota</taxon>
        <taxon>Cytophagia</taxon>
        <taxon>Cytophagales</taxon>
        <taxon>Spirosomataceae</taxon>
        <taxon>Fibrisoma</taxon>
    </lineage>
</organism>
<dbReference type="InterPro" id="IPR025948">
    <property type="entry name" value="HTH-like_dom"/>
</dbReference>
<dbReference type="PANTHER" id="PTHR47515:SF2">
    <property type="entry name" value="INTEGRASE CORE DOMAIN PROTEIN"/>
    <property type="match status" value="1"/>
</dbReference>